<dbReference type="InterPro" id="IPR003695">
    <property type="entry name" value="Ppx_GppA_N"/>
</dbReference>
<accession>A0A858BRP5</accession>
<dbReference type="Pfam" id="PF02541">
    <property type="entry name" value="Ppx-GppA"/>
    <property type="match status" value="1"/>
</dbReference>
<sequence>MYGVIDIGSNTIRLAVYEVENKEIKLLFNKKSAASLASYVDKEGALSTKGIHKAISVLKDFKIFADNLPLAQLFVFATASLRNITNSESAVAQISQKTGLAIDLVSGEQEGIYDFFGVSLQTQLNTGLLIDIGGGSTEFVVYQDGVIEKSVSIPIGSLNLHKKYVKGVLPSQKEVQKICKRINKELETISGIQAAPLLYGVGGTLRAACKLNNQLFDLPSDCNKIKLKSLQEIILGFSGNARIVIQKMLESTPERIHTIFPGILILHEICKKFDTKIIYVSSYGIREGYLFTKLFSEEDNHVRI</sequence>
<proteinExistence type="inferred from homology"/>
<dbReference type="KEGG" id="abut:Ami103574_01125"/>
<dbReference type="PANTHER" id="PTHR30005">
    <property type="entry name" value="EXOPOLYPHOSPHATASE"/>
    <property type="match status" value="1"/>
</dbReference>
<dbReference type="InterPro" id="IPR050273">
    <property type="entry name" value="GppA/Ppx_hydrolase"/>
</dbReference>
<evidence type="ECO:0000256" key="1">
    <source>
        <dbReference type="ARBA" id="ARBA00007125"/>
    </source>
</evidence>
<dbReference type="Gene3D" id="3.30.420.40">
    <property type="match status" value="1"/>
</dbReference>
<feature type="domain" description="Ppx/GppA phosphatase N-terminal" evidence="2">
    <location>
        <begin position="16"/>
        <end position="294"/>
    </location>
</feature>
<dbReference type="AlphaFoldDB" id="A0A858BRP5"/>
<organism evidence="3 4">
    <name type="scientific">Aminipila butyrica</name>
    <dbReference type="NCBI Taxonomy" id="433296"/>
    <lineage>
        <taxon>Bacteria</taxon>
        <taxon>Bacillati</taxon>
        <taxon>Bacillota</taxon>
        <taxon>Clostridia</taxon>
        <taxon>Peptostreptococcales</taxon>
        <taxon>Anaerovoracaceae</taxon>
        <taxon>Aminipila</taxon>
    </lineage>
</organism>
<dbReference type="RefSeq" id="WP_163064911.1">
    <property type="nucleotide sequence ID" value="NZ_CP048649.1"/>
</dbReference>
<dbReference type="InterPro" id="IPR043129">
    <property type="entry name" value="ATPase_NBD"/>
</dbReference>
<dbReference type="PANTHER" id="PTHR30005:SF0">
    <property type="entry name" value="RETROGRADE REGULATION PROTEIN 2"/>
    <property type="match status" value="1"/>
</dbReference>
<dbReference type="SUPFAM" id="SSF53067">
    <property type="entry name" value="Actin-like ATPase domain"/>
    <property type="match status" value="2"/>
</dbReference>
<reference evidence="3 4" key="1">
    <citation type="submission" date="2020-02" db="EMBL/GenBank/DDBJ databases">
        <authorList>
            <person name="Kim Y.B."/>
            <person name="Roh S.W."/>
        </authorList>
    </citation>
    <scope>NUCLEOTIDE SEQUENCE [LARGE SCALE GENOMIC DNA]</scope>
    <source>
        <strain evidence="3 4">DSM 103574</strain>
    </source>
</reference>
<comment type="similarity">
    <text evidence="1">Belongs to the GppA/Ppx family.</text>
</comment>
<gene>
    <name evidence="3" type="ORF">Ami103574_01125</name>
</gene>
<name>A0A858BRP5_9FIRM</name>
<dbReference type="EMBL" id="CP048649">
    <property type="protein sequence ID" value="QIB67992.1"/>
    <property type="molecule type" value="Genomic_DNA"/>
</dbReference>
<keyword evidence="4" id="KW-1185">Reference proteome</keyword>
<evidence type="ECO:0000313" key="3">
    <source>
        <dbReference type="EMBL" id="QIB67992.1"/>
    </source>
</evidence>
<dbReference type="Proteomes" id="UP000466848">
    <property type="component" value="Chromosome"/>
</dbReference>
<evidence type="ECO:0000259" key="2">
    <source>
        <dbReference type="Pfam" id="PF02541"/>
    </source>
</evidence>
<dbReference type="CDD" id="cd24052">
    <property type="entry name" value="ASKHA_NBD_HpPPX-GppA-like"/>
    <property type="match status" value="1"/>
</dbReference>
<evidence type="ECO:0000313" key="4">
    <source>
        <dbReference type="Proteomes" id="UP000466848"/>
    </source>
</evidence>
<dbReference type="GO" id="GO:0016462">
    <property type="term" value="F:pyrophosphatase activity"/>
    <property type="evidence" value="ECO:0007669"/>
    <property type="project" value="TreeGrafter"/>
</dbReference>
<protein>
    <submittedName>
        <fullName evidence="3">Phosphatase</fullName>
    </submittedName>
</protein>
<dbReference type="Gene3D" id="3.30.420.150">
    <property type="entry name" value="Exopolyphosphatase. Domain 2"/>
    <property type="match status" value="1"/>
</dbReference>